<dbReference type="Gene3D" id="3.40.1000.10">
    <property type="entry name" value="Mog1/PsbP, alpha/beta/alpha sandwich"/>
    <property type="match status" value="2"/>
</dbReference>
<evidence type="ECO:0000313" key="4">
    <source>
        <dbReference type="Proteomes" id="UP000249204"/>
    </source>
</evidence>
<dbReference type="InterPro" id="IPR036582">
    <property type="entry name" value="Mao_N_sf"/>
</dbReference>
<name>A0A2W6NXY4_9BACL</name>
<dbReference type="Pfam" id="PF07833">
    <property type="entry name" value="Cu_amine_oxidN1"/>
    <property type="match status" value="1"/>
</dbReference>
<dbReference type="AlphaFoldDB" id="A0A2W6NXY4"/>
<dbReference type="Proteomes" id="UP000249204">
    <property type="component" value="Unassembled WGS sequence"/>
</dbReference>
<reference evidence="3 4" key="1">
    <citation type="submission" date="2018-06" db="EMBL/GenBank/DDBJ databases">
        <title>Isolation of heavy metals resistant Paenibacillus silvae NC2 from Gold-Copper mine in ZiJin, China.</title>
        <authorList>
            <person name="Xu J."/>
            <person name="Mazhar H.S."/>
            <person name="Rensing C."/>
        </authorList>
    </citation>
    <scope>NUCLEOTIDE SEQUENCE [LARGE SCALE GENOMIC DNA]</scope>
    <source>
        <strain evidence="3 4">NC2</strain>
    </source>
</reference>
<feature type="domain" description="Copper amine oxidase-like N-terminal" evidence="2">
    <location>
        <begin position="51"/>
        <end position="151"/>
    </location>
</feature>
<proteinExistence type="predicted"/>
<dbReference type="SUPFAM" id="SSF55383">
    <property type="entry name" value="Copper amine oxidase, domain N"/>
    <property type="match status" value="1"/>
</dbReference>
<evidence type="ECO:0000259" key="2">
    <source>
        <dbReference type="Pfam" id="PF07833"/>
    </source>
</evidence>
<dbReference type="InterPro" id="IPR012854">
    <property type="entry name" value="Cu_amine_oxidase-like_N"/>
</dbReference>
<keyword evidence="1" id="KW-0732">Signal</keyword>
<sequence>MNGMKKSWLRVLSTAVLAGVLLAGTALPVWASDDLVTSELRVKAGSTSAFINGKKQNITKPLVIQGVTMVPVGVFKKAFGSEIVLEKNDVIKIKQGPHVAALTINSPIAWIDGIKVELGAAPKMVNGVLMVPLRPVATGIGATIAPNSSGEIVIRLLQTGEGTDDGGIDLDKGKTRIGNSYYGWSIHYPADLLVLQSSEQESMMTFGAADESYYLEVYVSDQNVALDADDLLTQLVQVAKQSGDTILDREAVAAKNKPYARVVVKDMDGLLWELRQYVHDGRQYDVYLADYEATNYKDLGKHASLLNSFEPSYAQSDRTIKDLSTVEDGMRVVWNEDYGIGLTVPAGWSMDNKNMVYEGEDGAYLQLRVTSAKAGATVKDWSDQLHKWMSDTFTPESYEQVGSFKTELYGETAEVNEFRYNFGAGWQTEFDVLLQKNGYRYYVEYTFPEEQKDDRAWFERIMKSIEIEFDTVEDNFGQLDEDPYLTDKTKTITRTSKRYHYSVDIPRYWTPYSDKFESSPVIYTFTGGELSIAATEDKSIEMTVSQLREAYAEAAKTRKSFNLIRSEELTFAGVPAFSFTYHESDKGVPYTGRQIVFEKNGTTYTITTGLNDANRTQVQADMLEKAVNSFTFIK</sequence>
<gene>
    <name evidence="3" type="ORF">DN757_28200</name>
</gene>
<accession>A0A2W6NXY4</accession>
<organism evidence="3 4">
    <name type="scientific">Paenibacillus silvae</name>
    <dbReference type="NCBI Taxonomy" id="1325358"/>
    <lineage>
        <taxon>Bacteria</taxon>
        <taxon>Bacillati</taxon>
        <taxon>Bacillota</taxon>
        <taxon>Bacilli</taxon>
        <taxon>Bacillales</taxon>
        <taxon>Paenibacillaceae</taxon>
        <taxon>Paenibacillus</taxon>
    </lineage>
</organism>
<evidence type="ECO:0000313" key="3">
    <source>
        <dbReference type="EMBL" id="PZT52280.1"/>
    </source>
</evidence>
<feature type="signal peptide" evidence="1">
    <location>
        <begin position="1"/>
        <end position="31"/>
    </location>
</feature>
<evidence type="ECO:0000256" key="1">
    <source>
        <dbReference type="SAM" id="SignalP"/>
    </source>
</evidence>
<comment type="caution">
    <text evidence="3">The sequence shown here is derived from an EMBL/GenBank/DDBJ whole genome shotgun (WGS) entry which is preliminary data.</text>
</comment>
<protein>
    <submittedName>
        <fullName evidence="3">Copper amine oxidase N-terminal domain-containing protein</fullName>
    </submittedName>
</protein>
<dbReference type="Gene3D" id="3.30.457.10">
    <property type="entry name" value="Copper amine oxidase-like, N-terminal domain"/>
    <property type="match status" value="1"/>
</dbReference>
<dbReference type="EMBL" id="QKWW01000114">
    <property type="protein sequence ID" value="PZT52280.1"/>
    <property type="molecule type" value="Genomic_DNA"/>
</dbReference>
<feature type="chain" id="PRO_5016136521" evidence="1">
    <location>
        <begin position="32"/>
        <end position="634"/>
    </location>
</feature>